<dbReference type="PANTHER" id="PTHR17490">
    <property type="entry name" value="SUA5"/>
    <property type="match status" value="1"/>
</dbReference>
<organism evidence="13">
    <name type="scientific">freshwater metagenome</name>
    <dbReference type="NCBI Taxonomy" id="449393"/>
    <lineage>
        <taxon>unclassified sequences</taxon>
        <taxon>metagenomes</taxon>
        <taxon>ecological metagenomes</taxon>
    </lineage>
</organism>
<evidence type="ECO:0000256" key="5">
    <source>
        <dbReference type="ARBA" id="ARBA00022679"/>
    </source>
</evidence>
<dbReference type="EMBL" id="CAEZXL010000025">
    <property type="protein sequence ID" value="CAB4680921.1"/>
    <property type="molecule type" value="Genomic_DNA"/>
</dbReference>
<evidence type="ECO:0000256" key="7">
    <source>
        <dbReference type="ARBA" id="ARBA00022695"/>
    </source>
</evidence>
<evidence type="ECO:0000256" key="11">
    <source>
        <dbReference type="ARBA" id="ARBA00048366"/>
    </source>
</evidence>
<protein>
    <recommendedName>
        <fullName evidence="10">L-threonylcarbamoyladenylate synthase</fullName>
        <ecNumber evidence="3">2.7.7.87</ecNumber>
    </recommendedName>
    <alternativeName>
        <fullName evidence="10">L-threonylcarbamoyladenylate synthase</fullName>
    </alternativeName>
</protein>
<keyword evidence="5" id="KW-0808">Transferase</keyword>
<dbReference type="Gene3D" id="3.90.870.10">
    <property type="entry name" value="DHBP synthase"/>
    <property type="match status" value="1"/>
</dbReference>
<feature type="domain" description="YrdC-like" evidence="12">
    <location>
        <begin position="39"/>
        <end position="238"/>
    </location>
</feature>
<evidence type="ECO:0000256" key="9">
    <source>
        <dbReference type="ARBA" id="ARBA00022840"/>
    </source>
</evidence>
<evidence type="ECO:0000256" key="10">
    <source>
        <dbReference type="ARBA" id="ARBA00029774"/>
    </source>
</evidence>
<dbReference type="InterPro" id="IPR050156">
    <property type="entry name" value="TC-AMP_synthase_SUA5"/>
</dbReference>
<evidence type="ECO:0000256" key="1">
    <source>
        <dbReference type="ARBA" id="ARBA00004496"/>
    </source>
</evidence>
<accession>A0A6J6N2T7</accession>
<dbReference type="PROSITE" id="PS51163">
    <property type="entry name" value="YRDC"/>
    <property type="match status" value="1"/>
</dbReference>
<dbReference type="EC" id="2.7.7.87" evidence="3"/>
<keyword evidence="9" id="KW-0067">ATP-binding</keyword>
<dbReference type="GO" id="GO:0003725">
    <property type="term" value="F:double-stranded RNA binding"/>
    <property type="evidence" value="ECO:0007669"/>
    <property type="project" value="InterPro"/>
</dbReference>
<keyword evidence="8" id="KW-0547">Nucleotide-binding</keyword>
<comment type="similarity">
    <text evidence="2">Belongs to the SUA5 family.</text>
</comment>
<dbReference type="GO" id="GO:0005737">
    <property type="term" value="C:cytoplasm"/>
    <property type="evidence" value="ECO:0007669"/>
    <property type="project" value="UniProtKB-SubCell"/>
</dbReference>
<dbReference type="InterPro" id="IPR010923">
    <property type="entry name" value="T(6)A37_SUA5"/>
</dbReference>
<name>A0A6J6N2T7_9ZZZZ</name>
<proteinExistence type="inferred from homology"/>
<dbReference type="PIRSF" id="PIRSF004930">
    <property type="entry name" value="Tln_factor_SUA5"/>
    <property type="match status" value="1"/>
</dbReference>
<keyword evidence="4" id="KW-0963">Cytoplasm</keyword>
<sequence>MFQPIKIWLAEIVPPQVPGKFKEDFVQKSFDCSVDTELLTGMRLAKVSLGRTELVVIPTDTVYGIAANAFSAEAVQGLLDAKGRGRQSPPPVLIANMNMARALVESFPDAAVKLAQTFWPGALTMILKAQASLDWDLGETKGTVALRVPDHKIALALIEETGPLAVSSANLTGEPAATTCQQAFDYLEKSVSVFLDGGPSPKGEASTILDLTGLADSYDEAGTLTTTGTIKIVRLGALSSAKIRSVVGDLLEVNAD</sequence>
<evidence type="ECO:0000256" key="4">
    <source>
        <dbReference type="ARBA" id="ARBA00022490"/>
    </source>
</evidence>
<evidence type="ECO:0000256" key="6">
    <source>
        <dbReference type="ARBA" id="ARBA00022694"/>
    </source>
</evidence>
<dbReference type="InterPro" id="IPR006070">
    <property type="entry name" value="Sua5-like_dom"/>
</dbReference>
<dbReference type="SUPFAM" id="SSF55821">
    <property type="entry name" value="YrdC/RibB"/>
    <property type="match status" value="1"/>
</dbReference>
<evidence type="ECO:0000256" key="3">
    <source>
        <dbReference type="ARBA" id="ARBA00012584"/>
    </source>
</evidence>
<evidence type="ECO:0000256" key="8">
    <source>
        <dbReference type="ARBA" id="ARBA00022741"/>
    </source>
</evidence>
<evidence type="ECO:0000259" key="12">
    <source>
        <dbReference type="PROSITE" id="PS51163"/>
    </source>
</evidence>
<dbReference type="GO" id="GO:0006450">
    <property type="term" value="P:regulation of translational fidelity"/>
    <property type="evidence" value="ECO:0007669"/>
    <property type="project" value="TreeGrafter"/>
</dbReference>
<dbReference type="GO" id="GO:0008033">
    <property type="term" value="P:tRNA processing"/>
    <property type="evidence" value="ECO:0007669"/>
    <property type="project" value="UniProtKB-KW"/>
</dbReference>
<dbReference type="GO" id="GO:0061710">
    <property type="term" value="F:L-threonylcarbamoyladenylate synthase"/>
    <property type="evidence" value="ECO:0007669"/>
    <property type="project" value="UniProtKB-EC"/>
</dbReference>
<keyword evidence="6" id="KW-0819">tRNA processing</keyword>
<dbReference type="InterPro" id="IPR017945">
    <property type="entry name" value="DHBP_synth_RibB-like_a/b_dom"/>
</dbReference>
<keyword evidence="7" id="KW-0548">Nucleotidyltransferase</keyword>
<gene>
    <name evidence="13" type="ORF">UFOPK2373_00244</name>
</gene>
<dbReference type="AlphaFoldDB" id="A0A6J6N2T7"/>
<evidence type="ECO:0000313" key="13">
    <source>
        <dbReference type="EMBL" id="CAB4680921.1"/>
    </source>
</evidence>
<dbReference type="NCBIfam" id="TIGR00057">
    <property type="entry name" value="L-threonylcarbamoyladenylate synthase"/>
    <property type="match status" value="1"/>
</dbReference>
<comment type="subcellular location">
    <subcellularLocation>
        <location evidence="1">Cytoplasm</location>
    </subcellularLocation>
</comment>
<dbReference type="GO" id="GO:0000049">
    <property type="term" value="F:tRNA binding"/>
    <property type="evidence" value="ECO:0007669"/>
    <property type="project" value="TreeGrafter"/>
</dbReference>
<dbReference type="PANTHER" id="PTHR17490:SF16">
    <property type="entry name" value="THREONYLCARBAMOYL-AMP SYNTHASE"/>
    <property type="match status" value="1"/>
</dbReference>
<reference evidence="13" key="1">
    <citation type="submission" date="2020-05" db="EMBL/GenBank/DDBJ databases">
        <authorList>
            <person name="Chiriac C."/>
            <person name="Salcher M."/>
            <person name="Ghai R."/>
            <person name="Kavagutti S V."/>
        </authorList>
    </citation>
    <scope>NUCLEOTIDE SEQUENCE</scope>
</reference>
<evidence type="ECO:0000256" key="2">
    <source>
        <dbReference type="ARBA" id="ARBA00007663"/>
    </source>
</evidence>
<dbReference type="GO" id="GO:0005524">
    <property type="term" value="F:ATP binding"/>
    <property type="evidence" value="ECO:0007669"/>
    <property type="project" value="UniProtKB-KW"/>
</dbReference>
<dbReference type="Pfam" id="PF01300">
    <property type="entry name" value="Sua5_yciO_yrdC"/>
    <property type="match status" value="1"/>
</dbReference>
<comment type="catalytic activity">
    <reaction evidence="11">
        <text>L-threonine + hydrogencarbonate + ATP = L-threonylcarbamoyladenylate + diphosphate + H2O</text>
        <dbReference type="Rhea" id="RHEA:36407"/>
        <dbReference type="ChEBI" id="CHEBI:15377"/>
        <dbReference type="ChEBI" id="CHEBI:17544"/>
        <dbReference type="ChEBI" id="CHEBI:30616"/>
        <dbReference type="ChEBI" id="CHEBI:33019"/>
        <dbReference type="ChEBI" id="CHEBI:57926"/>
        <dbReference type="ChEBI" id="CHEBI:73682"/>
        <dbReference type="EC" id="2.7.7.87"/>
    </reaction>
</comment>